<keyword evidence="4" id="KW-1185">Reference proteome</keyword>
<sequence length="153" mass="17306">MSKDMTTTQTERWLDALEKDQHILGEKLDGIQAGLKDVLDQILKLTEMVAAIQVSTMSEVSQETSTDFFVIPIRKKQRVIKKVDEFKDQATEVSDIDTEGEVVIFKLLQPQVSVKQQSKIVCGNQQGLTDIPPHLDFDEDEDDFIVLEGRALE</sequence>
<dbReference type="HOGENOM" id="CLU_1899154_0_0_1"/>
<reference evidence="3" key="4">
    <citation type="submission" date="2023-03" db="UniProtKB">
        <authorList>
            <consortium name="EnsemblPlants"/>
        </authorList>
    </citation>
    <scope>IDENTIFICATION</scope>
    <source>
        <strain evidence="3">cv. Chiifu-401-42</strain>
    </source>
</reference>
<dbReference type="EMBL" id="LS974620">
    <property type="protein sequence ID" value="CAG7905683.1"/>
    <property type="molecule type" value="Genomic_DNA"/>
</dbReference>
<evidence type="ECO:0000313" key="4">
    <source>
        <dbReference type="Proteomes" id="UP000011750"/>
    </source>
</evidence>
<protein>
    <submittedName>
        <fullName evidence="2 3">Uncharacterized protein</fullName>
    </submittedName>
</protein>
<name>A0A3P6BYF7_BRACM</name>
<evidence type="ECO:0000313" key="2">
    <source>
        <dbReference type="EMBL" id="VDD10993.1"/>
    </source>
</evidence>
<reference evidence="4" key="1">
    <citation type="journal article" date="2011" name="Nat. Genet.">
        <title>The genome of the mesopolyploid crop species Brassica rapa.</title>
        <authorList>
            <consortium name="Brassica rapa Genome Sequencing Project Consortium"/>
            <person name="Wang X."/>
            <person name="Wang H."/>
            <person name="Wang J."/>
            <person name="Sun R."/>
            <person name="Wu J."/>
            <person name="Liu S."/>
            <person name="Bai Y."/>
            <person name="Mun J.H."/>
            <person name="Bancroft I."/>
            <person name="Cheng F."/>
            <person name="Huang S."/>
            <person name="Li X."/>
            <person name="Hua W."/>
            <person name="Wang J."/>
            <person name="Wang X."/>
            <person name="Freeling M."/>
            <person name="Pires J.C."/>
            <person name="Paterson A.H."/>
            <person name="Chalhoub B."/>
            <person name="Wang B."/>
            <person name="Hayward A."/>
            <person name="Sharpe A.G."/>
            <person name="Park B.S."/>
            <person name="Weisshaar B."/>
            <person name="Liu B."/>
            <person name="Li B."/>
            <person name="Liu B."/>
            <person name="Tong C."/>
            <person name="Song C."/>
            <person name="Duran C."/>
            <person name="Peng C."/>
            <person name="Geng C."/>
            <person name="Koh C."/>
            <person name="Lin C."/>
            <person name="Edwards D."/>
            <person name="Mu D."/>
            <person name="Shen D."/>
            <person name="Soumpourou E."/>
            <person name="Li F."/>
            <person name="Fraser F."/>
            <person name="Conant G."/>
            <person name="Lassalle G."/>
            <person name="King G.J."/>
            <person name="Bonnema G."/>
            <person name="Tang H."/>
            <person name="Wang H."/>
            <person name="Belcram H."/>
            <person name="Zhou H."/>
            <person name="Hirakawa H."/>
            <person name="Abe H."/>
            <person name="Guo H."/>
            <person name="Wang H."/>
            <person name="Jin H."/>
            <person name="Parkin I.A."/>
            <person name="Batley J."/>
            <person name="Kim J.S."/>
            <person name="Just J."/>
            <person name="Li J."/>
            <person name="Xu J."/>
            <person name="Deng J."/>
            <person name="Kim J.A."/>
            <person name="Li J."/>
            <person name="Yu J."/>
            <person name="Meng J."/>
            <person name="Wang J."/>
            <person name="Min J."/>
            <person name="Poulain J."/>
            <person name="Wang J."/>
            <person name="Hatakeyama K."/>
            <person name="Wu K."/>
            <person name="Wang L."/>
            <person name="Fang L."/>
            <person name="Trick M."/>
            <person name="Links M.G."/>
            <person name="Zhao M."/>
            <person name="Jin M."/>
            <person name="Ramchiary N."/>
            <person name="Drou N."/>
            <person name="Berkman P.J."/>
            <person name="Cai Q."/>
            <person name="Huang Q."/>
            <person name="Li R."/>
            <person name="Tabata S."/>
            <person name="Cheng S."/>
            <person name="Zhang S."/>
            <person name="Zhang S."/>
            <person name="Huang S."/>
            <person name="Sato S."/>
            <person name="Sun S."/>
            <person name="Kwon S.J."/>
            <person name="Choi S.R."/>
            <person name="Lee T.H."/>
            <person name="Fan W."/>
            <person name="Zhao X."/>
            <person name="Tan X."/>
            <person name="Xu X."/>
            <person name="Wang Y."/>
            <person name="Qiu Y."/>
            <person name="Yin Y."/>
            <person name="Li Y."/>
            <person name="Du Y."/>
            <person name="Liao Y."/>
            <person name="Lim Y."/>
            <person name="Narusaka Y."/>
            <person name="Wang Y."/>
            <person name="Wang Z."/>
            <person name="Li Z."/>
            <person name="Wang Z."/>
            <person name="Xiong Z."/>
            <person name="Zhang Z."/>
        </authorList>
    </citation>
    <scope>NUCLEOTIDE SEQUENCE [LARGE SCALE GENOMIC DNA]</scope>
    <source>
        <strain evidence="4">cv. Chiifu-401-42</strain>
    </source>
</reference>
<proteinExistence type="predicted"/>
<accession>M4DE96</accession>
<dbReference type="OMA" id="KKKQCII"/>
<evidence type="ECO:0000313" key="3">
    <source>
        <dbReference type="EnsemblPlants" id="Bra014817.1-P"/>
    </source>
</evidence>
<dbReference type="AlphaFoldDB" id="A0A3P6BYF7"/>
<dbReference type="Gramene" id="Bra014817.1">
    <property type="protein sequence ID" value="Bra014817.1-P"/>
    <property type="gene ID" value="Bra014817"/>
</dbReference>
<organism evidence="2">
    <name type="scientific">Brassica campestris</name>
    <name type="common">Field mustard</name>
    <dbReference type="NCBI Taxonomy" id="3711"/>
    <lineage>
        <taxon>Eukaryota</taxon>
        <taxon>Viridiplantae</taxon>
        <taxon>Streptophyta</taxon>
        <taxon>Embryophyta</taxon>
        <taxon>Tracheophyta</taxon>
        <taxon>Spermatophyta</taxon>
        <taxon>Magnoliopsida</taxon>
        <taxon>eudicotyledons</taxon>
        <taxon>Gunneridae</taxon>
        <taxon>Pentapetalae</taxon>
        <taxon>rosids</taxon>
        <taxon>malvids</taxon>
        <taxon>Brassicales</taxon>
        <taxon>Brassicaceae</taxon>
        <taxon>Brassiceae</taxon>
        <taxon>Brassica</taxon>
    </lineage>
</organism>
<dbReference type="EMBL" id="LR031576">
    <property type="protein sequence ID" value="VDD10993.1"/>
    <property type="molecule type" value="Genomic_DNA"/>
</dbReference>
<accession>A0A3P6BYF7</accession>
<dbReference type="Proteomes" id="UP000694005">
    <property type="component" value="Chromosome A04"/>
</dbReference>
<dbReference type="Gramene" id="A04p05840.2_BraZ1">
    <property type="protein sequence ID" value="A04p05840.2_BraZ1.CDS.1"/>
    <property type="gene ID" value="A04g05840.2_BraZ1"/>
</dbReference>
<dbReference type="Proteomes" id="UP000011750">
    <property type="component" value="Chromosome A04"/>
</dbReference>
<evidence type="ECO:0000313" key="1">
    <source>
        <dbReference type="EMBL" id="CAG7905683.1"/>
    </source>
</evidence>
<dbReference type="EnsemblPlants" id="Bra014817.1">
    <property type="protein sequence ID" value="Bra014817.1-P"/>
    <property type="gene ID" value="Bra014817"/>
</dbReference>
<reference evidence="4" key="2">
    <citation type="journal article" date="2018" name="Hortic Res">
        <title>Improved Brassica rapa reference genome by single-molecule sequencing and chromosome conformation capture technologies.</title>
        <authorList>
            <person name="Zhang L."/>
            <person name="Cai X."/>
            <person name="Wu J."/>
            <person name="Liu M."/>
            <person name="Grob S."/>
            <person name="Cheng F."/>
            <person name="Liang J."/>
            <person name="Cai C."/>
            <person name="Liu Z."/>
            <person name="Liu B."/>
            <person name="Wang F."/>
            <person name="Li S."/>
            <person name="Liu F."/>
            <person name="Li X."/>
            <person name="Cheng L."/>
            <person name="Yang W."/>
            <person name="Li M.H."/>
            <person name="Grossniklaus U."/>
            <person name="Zheng H."/>
            <person name="Wang X."/>
        </authorList>
    </citation>
    <scope>NUCLEOTIDE SEQUENCE [LARGE SCALE GENOMIC DNA]</scope>
    <source>
        <strain evidence="4">cv. Chiifu-401-42</strain>
    </source>
</reference>
<gene>
    <name evidence="2" type="ORF">BRAA04T16239Z</name>
    <name evidence="1" type="ORF">BRAPAZ1V2_A04P05840.2</name>
</gene>
<reference evidence="2" key="3">
    <citation type="submission" date="2018-11" db="EMBL/GenBank/DDBJ databases">
        <authorList>
            <consortium name="Genoscope - CEA"/>
            <person name="William W."/>
        </authorList>
    </citation>
    <scope>NUCLEOTIDE SEQUENCE</scope>
</reference>